<name>A0A3M7PS45_BRAPC</name>
<dbReference type="AlphaFoldDB" id="A0A3M7PS45"/>
<evidence type="ECO:0000313" key="1">
    <source>
        <dbReference type="EMBL" id="RNA01605.1"/>
    </source>
</evidence>
<dbReference type="EMBL" id="REGN01009241">
    <property type="protein sequence ID" value="RNA01605.1"/>
    <property type="molecule type" value="Genomic_DNA"/>
</dbReference>
<accession>A0A3M7PS45</accession>
<dbReference type="Proteomes" id="UP000276133">
    <property type="component" value="Unassembled WGS sequence"/>
</dbReference>
<comment type="caution">
    <text evidence="1">The sequence shown here is derived from an EMBL/GenBank/DDBJ whole genome shotgun (WGS) entry which is preliminary data.</text>
</comment>
<gene>
    <name evidence="1" type="ORF">BpHYR1_038645</name>
</gene>
<protein>
    <submittedName>
        <fullName evidence="1">Uncharacterized protein</fullName>
    </submittedName>
</protein>
<sequence>MFFSNFHSTRSNIYKLLIKENNEYGRIKKNLEKYKKDNVFLMTEFKSFKLKLSKISKDSFKKLKNIKILDMIHRIEVKLEMTIELDNMIVV</sequence>
<proteinExistence type="predicted"/>
<keyword evidence="2" id="KW-1185">Reference proteome</keyword>
<evidence type="ECO:0000313" key="2">
    <source>
        <dbReference type="Proteomes" id="UP000276133"/>
    </source>
</evidence>
<organism evidence="1 2">
    <name type="scientific">Brachionus plicatilis</name>
    <name type="common">Marine rotifer</name>
    <name type="synonym">Brachionus muelleri</name>
    <dbReference type="NCBI Taxonomy" id="10195"/>
    <lineage>
        <taxon>Eukaryota</taxon>
        <taxon>Metazoa</taxon>
        <taxon>Spiralia</taxon>
        <taxon>Gnathifera</taxon>
        <taxon>Rotifera</taxon>
        <taxon>Eurotatoria</taxon>
        <taxon>Monogononta</taxon>
        <taxon>Pseudotrocha</taxon>
        <taxon>Ploima</taxon>
        <taxon>Brachionidae</taxon>
        <taxon>Brachionus</taxon>
    </lineage>
</organism>
<reference evidence="1 2" key="1">
    <citation type="journal article" date="2018" name="Sci. Rep.">
        <title>Genomic signatures of local adaptation to the degree of environmental predictability in rotifers.</title>
        <authorList>
            <person name="Franch-Gras L."/>
            <person name="Hahn C."/>
            <person name="Garcia-Roger E.M."/>
            <person name="Carmona M.J."/>
            <person name="Serra M."/>
            <person name="Gomez A."/>
        </authorList>
    </citation>
    <scope>NUCLEOTIDE SEQUENCE [LARGE SCALE GENOMIC DNA]</scope>
    <source>
        <strain evidence="1">HYR1</strain>
    </source>
</reference>